<dbReference type="GO" id="GO:0070987">
    <property type="term" value="P:error-free translesion synthesis"/>
    <property type="evidence" value="ECO:0007669"/>
    <property type="project" value="TreeGrafter"/>
</dbReference>
<dbReference type="InterPro" id="IPR036767">
    <property type="entry name" value="ApaG_sf"/>
</dbReference>
<evidence type="ECO:0000256" key="2">
    <source>
        <dbReference type="HAMAP-Rule" id="MF_00791"/>
    </source>
</evidence>
<dbReference type="RefSeq" id="WP_034845672.1">
    <property type="nucleotide sequence ID" value="NZ_JANX01000500.1"/>
</dbReference>
<evidence type="ECO:0000313" key="4">
    <source>
        <dbReference type="EMBL" id="KGM31482.1"/>
    </source>
</evidence>
<dbReference type="OrthoDB" id="9795226at2"/>
<dbReference type="InterPro" id="IPR023065">
    <property type="entry name" value="Uncharacterised_ApaG"/>
</dbReference>
<dbReference type="Pfam" id="PF04379">
    <property type="entry name" value="DUF525"/>
    <property type="match status" value="1"/>
</dbReference>
<accession>A0A0A0D362</accession>
<proteinExistence type="inferred from homology"/>
<sequence>MYTAETRAIEVSVEPVYLEDQSSPDENHYVWAYHVRIANHGAERVQLRSRYWRITDEFGRVQEVRGPGVVGVEPVIEPGKVFQYTSGAPIATPSGIMVGTYQMETPAGERFDVAIPAFSLDSPHRTIRLN</sequence>
<organism evidence="4 5">
    <name type="scientific">Inquilinus limosus MP06</name>
    <dbReference type="NCBI Taxonomy" id="1398085"/>
    <lineage>
        <taxon>Bacteria</taxon>
        <taxon>Pseudomonadati</taxon>
        <taxon>Pseudomonadota</taxon>
        <taxon>Alphaproteobacteria</taxon>
        <taxon>Rhodospirillales</taxon>
        <taxon>Rhodospirillaceae</taxon>
        <taxon>Inquilinus</taxon>
    </lineage>
</organism>
<name>A0A0A0D362_9PROT</name>
<dbReference type="NCBIfam" id="NF003967">
    <property type="entry name" value="PRK05461.1"/>
    <property type="match status" value="1"/>
</dbReference>
<feature type="domain" description="ApaG" evidence="3">
    <location>
        <begin position="3"/>
        <end position="127"/>
    </location>
</feature>
<dbReference type="Proteomes" id="UP000029995">
    <property type="component" value="Unassembled WGS sequence"/>
</dbReference>
<dbReference type="PANTHER" id="PTHR14289:SF16">
    <property type="entry name" value="POLYMERASE DELTA-INTERACTING PROTEIN 2"/>
    <property type="match status" value="1"/>
</dbReference>
<dbReference type="PROSITE" id="PS51087">
    <property type="entry name" value="APAG"/>
    <property type="match status" value="1"/>
</dbReference>
<dbReference type="Gene3D" id="2.60.40.1470">
    <property type="entry name" value="ApaG domain"/>
    <property type="match status" value="1"/>
</dbReference>
<gene>
    <name evidence="2" type="primary">apaG</name>
    <name evidence="4" type="ORF">P409_26935</name>
</gene>
<protein>
    <recommendedName>
        <fullName evidence="1 2">Protein ApaG</fullName>
    </recommendedName>
</protein>
<dbReference type="SUPFAM" id="SSF110069">
    <property type="entry name" value="ApaG-like"/>
    <property type="match status" value="1"/>
</dbReference>
<reference evidence="4 5" key="1">
    <citation type="submission" date="2014-01" db="EMBL/GenBank/DDBJ databases">
        <title>Genome sequence determination for a cystic fibrosis isolate, Inquilinus limosus.</title>
        <authorList>
            <person name="Pino M."/>
            <person name="Di Conza J."/>
            <person name="Gutkind G."/>
        </authorList>
    </citation>
    <scope>NUCLEOTIDE SEQUENCE [LARGE SCALE GENOMIC DNA]</scope>
    <source>
        <strain evidence="4 5">MP06</strain>
    </source>
</reference>
<evidence type="ECO:0000256" key="1">
    <source>
        <dbReference type="ARBA" id="ARBA00017693"/>
    </source>
</evidence>
<dbReference type="InterPro" id="IPR007474">
    <property type="entry name" value="ApaG_domain"/>
</dbReference>
<evidence type="ECO:0000259" key="3">
    <source>
        <dbReference type="PROSITE" id="PS51087"/>
    </source>
</evidence>
<dbReference type="HAMAP" id="MF_00791">
    <property type="entry name" value="ApaG"/>
    <property type="match status" value="1"/>
</dbReference>
<comment type="caution">
    <text evidence="4">The sequence shown here is derived from an EMBL/GenBank/DDBJ whole genome shotgun (WGS) entry which is preliminary data.</text>
</comment>
<dbReference type="EMBL" id="JANX01000500">
    <property type="protein sequence ID" value="KGM31482.1"/>
    <property type="molecule type" value="Genomic_DNA"/>
</dbReference>
<dbReference type="PANTHER" id="PTHR14289">
    <property type="entry name" value="F-BOX ONLY PROTEIN 3"/>
    <property type="match status" value="1"/>
</dbReference>
<evidence type="ECO:0000313" key="5">
    <source>
        <dbReference type="Proteomes" id="UP000029995"/>
    </source>
</evidence>
<dbReference type="AlphaFoldDB" id="A0A0A0D362"/>